<dbReference type="AlphaFoldDB" id="A0A7X0MVA3"/>
<dbReference type="PANTHER" id="PTHR10742">
    <property type="entry name" value="FLAVIN MONOAMINE OXIDASE"/>
    <property type="match status" value="1"/>
</dbReference>
<organism evidence="9 10">
    <name type="scientific">Pseudoteredinibacter isoporae</name>
    <dbReference type="NCBI Taxonomy" id="570281"/>
    <lineage>
        <taxon>Bacteria</taxon>
        <taxon>Pseudomonadati</taxon>
        <taxon>Pseudomonadota</taxon>
        <taxon>Gammaproteobacteria</taxon>
        <taxon>Cellvibrionales</taxon>
        <taxon>Cellvibrionaceae</taxon>
        <taxon>Pseudoteredinibacter</taxon>
    </lineage>
</organism>
<dbReference type="EC" id="1.13.12.3" evidence="3"/>
<feature type="signal peptide" evidence="7">
    <location>
        <begin position="1"/>
        <end position="24"/>
    </location>
</feature>
<proteinExistence type="inferred from homology"/>
<evidence type="ECO:0000256" key="3">
    <source>
        <dbReference type="ARBA" id="ARBA00012535"/>
    </source>
</evidence>
<gene>
    <name evidence="9" type="ORF">HNR48_001153</name>
</gene>
<dbReference type="GO" id="GO:0009851">
    <property type="term" value="P:auxin biosynthetic process"/>
    <property type="evidence" value="ECO:0007669"/>
    <property type="project" value="UniProtKB-KW"/>
</dbReference>
<keyword evidence="10" id="KW-1185">Reference proteome</keyword>
<evidence type="ECO:0000313" key="9">
    <source>
        <dbReference type="EMBL" id="MBB6520875.1"/>
    </source>
</evidence>
<evidence type="ECO:0000256" key="7">
    <source>
        <dbReference type="SAM" id="SignalP"/>
    </source>
</evidence>
<dbReference type="PANTHER" id="PTHR10742:SF410">
    <property type="entry name" value="LYSINE-SPECIFIC HISTONE DEMETHYLASE 2"/>
    <property type="match status" value="1"/>
</dbReference>
<dbReference type="Gene3D" id="3.90.660.10">
    <property type="match status" value="1"/>
</dbReference>
<dbReference type="EMBL" id="JACHHT010000001">
    <property type="protein sequence ID" value="MBB6520875.1"/>
    <property type="molecule type" value="Genomic_DNA"/>
</dbReference>
<dbReference type="InParanoid" id="A0A7X0MVA3"/>
<evidence type="ECO:0000256" key="4">
    <source>
        <dbReference type="ARBA" id="ARBA00017871"/>
    </source>
</evidence>
<evidence type="ECO:0000256" key="6">
    <source>
        <dbReference type="ARBA" id="ARBA00047321"/>
    </source>
</evidence>
<comment type="catalytic activity">
    <reaction evidence="6">
        <text>L-tryptophan + O2 = indole-3-acetamide + CO2 + H2O</text>
        <dbReference type="Rhea" id="RHEA:16165"/>
        <dbReference type="ChEBI" id="CHEBI:15377"/>
        <dbReference type="ChEBI" id="CHEBI:15379"/>
        <dbReference type="ChEBI" id="CHEBI:16031"/>
        <dbReference type="ChEBI" id="CHEBI:16526"/>
        <dbReference type="ChEBI" id="CHEBI:57912"/>
        <dbReference type="EC" id="1.13.12.3"/>
    </reaction>
</comment>
<dbReference type="Proteomes" id="UP000528457">
    <property type="component" value="Unassembled WGS sequence"/>
</dbReference>
<dbReference type="InterPro" id="IPR002937">
    <property type="entry name" value="Amino_oxidase"/>
</dbReference>
<evidence type="ECO:0000259" key="8">
    <source>
        <dbReference type="Pfam" id="PF01593"/>
    </source>
</evidence>
<dbReference type="SUPFAM" id="SSF54373">
    <property type="entry name" value="FAD-linked reductases, C-terminal domain"/>
    <property type="match status" value="1"/>
</dbReference>
<comment type="caution">
    <text evidence="9">The sequence shown here is derived from an EMBL/GenBank/DDBJ whole genome shotgun (WGS) entry which is preliminary data.</text>
</comment>
<evidence type="ECO:0000256" key="5">
    <source>
        <dbReference type="ARBA" id="ARBA00023070"/>
    </source>
</evidence>
<evidence type="ECO:0000313" key="10">
    <source>
        <dbReference type="Proteomes" id="UP000528457"/>
    </source>
</evidence>
<dbReference type="InterPro" id="IPR050281">
    <property type="entry name" value="Flavin_monoamine_oxidase"/>
</dbReference>
<keyword evidence="5" id="KW-0073">Auxin biosynthesis</keyword>
<feature type="domain" description="Amine oxidase" evidence="8">
    <location>
        <begin position="52"/>
        <end position="459"/>
    </location>
</feature>
<evidence type="ECO:0000256" key="1">
    <source>
        <dbReference type="ARBA" id="ARBA00004814"/>
    </source>
</evidence>
<dbReference type="Gene3D" id="3.50.50.60">
    <property type="entry name" value="FAD/NAD(P)-binding domain"/>
    <property type="match status" value="1"/>
</dbReference>
<comment type="similarity">
    <text evidence="2">Belongs to the tryptophan 2-monooxygenase family.</text>
</comment>
<dbReference type="SUPFAM" id="SSF51905">
    <property type="entry name" value="FAD/NAD(P)-binding domain"/>
    <property type="match status" value="1"/>
</dbReference>
<keyword evidence="7" id="KW-0732">Signal</keyword>
<protein>
    <recommendedName>
        <fullName evidence="4">Tryptophan 2-monooxygenase</fullName>
        <ecNumber evidence="3">1.13.12.3</ecNumber>
    </recommendedName>
</protein>
<dbReference type="InterPro" id="IPR036188">
    <property type="entry name" value="FAD/NAD-bd_sf"/>
</dbReference>
<comment type="pathway">
    <text evidence="1">Plant hormone metabolism; auxin biosynthesis.</text>
</comment>
<reference evidence="9 10" key="1">
    <citation type="submission" date="2020-08" db="EMBL/GenBank/DDBJ databases">
        <title>Genomic Encyclopedia of Type Strains, Phase IV (KMG-IV): sequencing the most valuable type-strain genomes for metagenomic binning, comparative biology and taxonomic classification.</title>
        <authorList>
            <person name="Goeker M."/>
        </authorList>
    </citation>
    <scope>NUCLEOTIDE SEQUENCE [LARGE SCALE GENOMIC DNA]</scope>
    <source>
        <strain evidence="9 10">DSM 22368</strain>
    </source>
</reference>
<dbReference type="PRINTS" id="PR00420">
    <property type="entry name" value="RNGMNOXGNASE"/>
</dbReference>
<feature type="chain" id="PRO_5030747367" description="Tryptophan 2-monooxygenase" evidence="7">
    <location>
        <begin position="25"/>
        <end position="483"/>
    </location>
</feature>
<dbReference type="GO" id="GO:0050361">
    <property type="term" value="F:tryptophan 2-monooxygenase activity"/>
    <property type="evidence" value="ECO:0007669"/>
    <property type="project" value="UniProtKB-EC"/>
</dbReference>
<accession>A0A7X0MVA3</accession>
<dbReference type="Pfam" id="PF01593">
    <property type="entry name" value="Amino_oxidase"/>
    <property type="match status" value="1"/>
</dbReference>
<name>A0A7X0MVA3_9GAMM</name>
<evidence type="ECO:0000256" key="2">
    <source>
        <dbReference type="ARBA" id="ARBA00005833"/>
    </source>
</evidence>
<sequence length="483" mass="53563">MLLWPRAKCLLLAAFSLLSAVSWAQNLPAENPDKRDIAMQYDADVIVVGAGFAGLAAADELKNQGLSVLLLEARDRIGGRAHTVYDGEQAIEMGANWLHGQDNNPLVRLAEEQGIGLSPVTQWSGAVVYDEFGEQIEDAQSQLQRWDTVVEDYVEQYLEREPNASIQMLMDDAQKSGDLGFVSDELHSSFINFVFEQDWSADAADLSVQAAEDGKDYLGGDPMPLRGFRPMLQQLSKNIRVRLGHQVVALEQSANAVDVIVNHQGQEQTLRTKRALLTVPVSILQAGNIRFNPQLSARKREAINVIGIGQLNKVWLKFPEVFWDDNHAILRVSPEKGRFSLWVNIHAISGEPYLLALSTAANLEAGSDAEIVEEAMLGLRGIYGDDIPEPSKNYISRWHNDPFSMGAYSYLRQGGRPEHRDILAEPEGRIHFAGEASHRDFPSTVHGAYLSGLREAAKITVELKPFSESKTPAEQEAKKENQE</sequence>
<dbReference type="RefSeq" id="WP_166850048.1">
    <property type="nucleotide sequence ID" value="NZ_JAAONY010000001.1"/>
</dbReference>